<dbReference type="GO" id="GO:0006080">
    <property type="term" value="P:substituted mannan metabolic process"/>
    <property type="evidence" value="ECO:0007669"/>
    <property type="project" value="InterPro"/>
</dbReference>
<evidence type="ECO:0000256" key="2">
    <source>
        <dbReference type="ARBA" id="ARBA00022801"/>
    </source>
</evidence>
<dbReference type="PROSITE" id="PS51764">
    <property type="entry name" value="GH26"/>
    <property type="match status" value="1"/>
</dbReference>
<sequence>METLDTIRQNGATPMLTLEPWRPGIGPDQPEYSLASIVEGRHDTDLARWADQLGSWGQAILVRFAQEMNGTWYPWSIGVNQNTAGQYRAAWSHMHAIVHEKARNVRFVWAPNAVTEGTSDFVGCYPESGTVDYLGVDGYNWGSSPGHSWQSAEKLFARSISTLERLDARLPILITEVGCADGDTPERKAKWIEDFFAVMESSQRVEGFLWFQTDKERDWRFNSTVDSAEAFRGSLRGWLGGA</sequence>
<dbReference type="SUPFAM" id="SSF51445">
    <property type="entry name" value="(Trans)glycosidases"/>
    <property type="match status" value="1"/>
</dbReference>
<dbReference type="AlphaFoldDB" id="R7Y534"/>
<comment type="similarity">
    <text evidence="1 4">Belongs to the glycosyl hydrolase 26 family.</text>
</comment>
<keyword evidence="3 4" id="KW-0326">Glycosidase</keyword>
<dbReference type="PANTHER" id="PTHR40079:SF4">
    <property type="entry name" value="GH26 DOMAIN-CONTAINING PROTEIN-RELATED"/>
    <property type="match status" value="1"/>
</dbReference>
<evidence type="ECO:0000256" key="1">
    <source>
        <dbReference type="ARBA" id="ARBA00007754"/>
    </source>
</evidence>
<gene>
    <name evidence="6" type="ORF">GTC6_20710</name>
</gene>
<evidence type="ECO:0000259" key="5">
    <source>
        <dbReference type="PROSITE" id="PS51764"/>
    </source>
</evidence>
<dbReference type="InterPro" id="IPR017853">
    <property type="entry name" value="GH"/>
</dbReference>
<feature type="active site" description="Proton donor" evidence="4">
    <location>
        <position position="67"/>
    </location>
</feature>
<evidence type="ECO:0000256" key="4">
    <source>
        <dbReference type="PROSITE-ProRule" id="PRU01100"/>
    </source>
</evidence>
<feature type="active site" description="Nucleophile" evidence="4">
    <location>
        <position position="176"/>
    </location>
</feature>
<dbReference type="Pfam" id="PF02156">
    <property type="entry name" value="Glyco_hydro_26"/>
    <property type="match status" value="1"/>
</dbReference>
<dbReference type="PATRIC" id="fig|1316928.3.peg.4186"/>
<protein>
    <submittedName>
        <fullName evidence="6">Putative endoglucanase</fullName>
    </submittedName>
</protein>
<reference evidence="6 7" key="1">
    <citation type="journal article" date="2013" name="Genome Announc.">
        <title>Draft Genome Sequence of a Benzothiophene-Desulfurizing Bacterium, Gordona terrae Strain C-6.</title>
        <authorList>
            <person name="Wang W."/>
            <person name="Ma T."/>
            <person name="Ren Y."/>
            <person name="Li G."/>
        </authorList>
    </citation>
    <scope>NUCLEOTIDE SEQUENCE [LARGE SCALE GENOMIC DNA]</scope>
    <source>
        <strain evidence="6 7">C-6</strain>
    </source>
</reference>
<dbReference type="PANTHER" id="PTHR40079">
    <property type="entry name" value="MANNAN ENDO-1,4-BETA-MANNOSIDASE E-RELATED"/>
    <property type="match status" value="1"/>
</dbReference>
<accession>R7Y534</accession>
<keyword evidence="2 4" id="KW-0378">Hydrolase</keyword>
<dbReference type="GO" id="GO:0016985">
    <property type="term" value="F:mannan endo-1,4-beta-mannosidase activity"/>
    <property type="evidence" value="ECO:0007669"/>
    <property type="project" value="InterPro"/>
</dbReference>
<name>R7Y534_9ACTN</name>
<dbReference type="EMBL" id="AQPW01000039">
    <property type="protein sequence ID" value="EON30794.1"/>
    <property type="molecule type" value="Genomic_DNA"/>
</dbReference>
<evidence type="ECO:0000313" key="6">
    <source>
        <dbReference type="EMBL" id="EON30794.1"/>
    </source>
</evidence>
<dbReference type="Proteomes" id="UP000013569">
    <property type="component" value="Unassembled WGS sequence"/>
</dbReference>
<proteinExistence type="inferred from homology"/>
<dbReference type="Gene3D" id="3.20.20.80">
    <property type="entry name" value="Glycosidases"/>
    <property type="match status" value="1"/>
</dbReference>
<evidence type="ECO:0000256" key="3">
    <source>
        <dbReference type="ARBA" id="ARBA00023295"/>
    </source>
</evidence>
<dbReference type="InterPro" id="IPR022790">
    <property type="entry name" value="GH26_dom"/>
</dbReference>
<feature type="domain" description="GH26" evidence="5">
    <location>
        <begin position="1"/>
        <end position="234"/>
    </location>
</feature>
<dbReference type="InterPro" id="IPR000805">
    <property type="entry name" value="Glyco_hydro_26"/>
</dbReference>
<organism evidence="6 7">
    <name type="scientific">Gordonia terrae C-6</name>
    <dbReference type="NCBI Taxonomy" id="1316928"/>
    <lineage>
        <taxon>Bacteria</taxon>
        <taxon>Bacillati</taxon>
        <taxon>Actinomycetota</taxon>
        <taxon>Actinomycetes</taxon>
        <taxon>Mycobacteriales</taxon>
        <taxon>Gordoniaceae</taxon>
        <taxon>Gordonia</taxon>
    </lineage>
</organism>
<evidence type="ECO:0000313" key="7">
    <source>
        <dbReference type="Proteomes" id="UP000013569"/>
    </source>
</evidence>
<comment type="caution">
    <text evidence="6">The sequence shown here is derived from an EMBL/GenBank/DDBJ whole genome shotgun (WGS) entry which is preliminary data.</text>
</comment>